<dbReference type="AlphaFoldDB" id="A0A9P6G7I3"/>
<dbReference type="OrthoDB" id="2156052at2759"/>
<name>A0A9P6G7I3_9PLEO</name>
<sequence length="554" mass="61574">MHLTDLGKRKADTNISNPYTECDSTSTTGLSGKRPVILSAQEPLPRSRRSSENVVLVKITLLNLQPRYAQATLHECGSCRPMGFAVYAILLAALSAIPKPQLGEGMEQLTVSGTKQRQPPRLQARARALGLSGSTGTTQAEAAGRARVAASSRPRVDQFCVYNTGTTRNAQNRVAAFIQEFKAQHKLPLGNIYEGLGEMVLDEVVQCHEDETLRDRFRRLIAAVITQAFSYMIRIGVEFGCVCIGEAYIFLRTGDNPKTVHYFHSVPKGDALKKPPRSQRWRAEAAAQLRSWEVVYDKLLDAIPESTTGGVRRATRNWSRDLDTPSRHASSLQHLPRTQRTAGSSSSGGGRRCGRGTQNGQYCTPHCLRGLAEGGVLDRSCPNASFHGERKHQIDRPRFLALMRQKLAGDLDTNCDPYTVAAKCTPAYFADRLRREASIYERLRPIQGIHVPVHLGNIDLATLYFYEGIVELVHMMFLGLRGHPIGQHLTAENKALDDEQVKQSADAIHGLWVLHKDLEPRNILWNEETDHVMVIDFERAEVEQRTILGVVSAN</sequence>
<feature type="region of interest" description="Disordered" evidence="1">
    <location>
        <begin position="310"/>
        <end position="356"/>
    </location>
</feature>
<evidence type="ECO:0000313" key="3">
    <source>
        <dbReference type="EMBL" id="KAF9730158.1"/>
    </source>
</evidence>
<dbReference type="Gene3D" id="1.10.510.10">
    <property type="entry name" value="Transferase(Phosphotransferase) domain 1"/>
    <property type="match status" value="1"/>
</dbReference>
<comment type="caution">
    <text evidence="3">The sequence shown here is derived from an EMBL/GenBank/DDBJ whole genome shotgun (WGS) entry which is preliminary data.</text>
</comment>
<dbReference type="Proteomes" id="UP000756921">
    <property type="component" value="Unassembled WGS sequence"/>
</dbReference>
<evidence type="ECO:0000313" key="4">
    <source>
        <dbReference type="Proteomes" id="UP000756921"/>
    </source>
</evidence>
<feature type="domain" description="Protein kinase" evidence="2">
    <location>
        <begin position="388"/>
        <end position="554"/>
    </location>
</feature>
<dbReference type="InterPro" id="IPR000719">
    <property type="entry name" value="Prot_kinase_dom"/>
</dbReference>
<evidence type="ECO:0000259" key="2">
    <source>
        <dbReference type="PROSITE" id="PS50011"/>
    </source>
</evidence>
<protein>
    <recommendedName>
        <fullName evidence="2">Protein kinase domain-containing protein</fullName>
    </recommendedName>
</protein>
<organism evidence="3 4">
    <name type="scientific">Paraphaeosphaeria minitans</name>
    <dbReference type="NCBI Taxonomy" id="565426"/>
    <lineage>
        <taxon>Eukaryota</taxon>
        <taxon>Fungi</taxon>
        <taxon>Dikarya</taxon>
        <taxon>Ascomycota</taxon>
        <taxon>Pezizomycotina</taxon>
        <taxon>Dothideomycetes</taxon>
        <taxon>Pleosporomycetidae</taxon>
        <taxon>Pleosporales</taxon>
        <taxon>Massarineae</taxon>
        <taxon>Didymosphaeriaceae</taxon>
        <taxon>Paraphaeosphaeria</taxon>
    </lineage>
</organism>
<gene>
    <name evidence="3" type="ORF">PMIN01_12091</name>
</gene>
<dbReference type="GO" id="GO:0004672">
    <property type="term" value="F:protein kinase activity"/>
    <property type="evidence" value="ECO:0007669"/>
    <property type="project" value="InterPro"/>
</dbReference>
<keyword evidence="4" id="KW-1185">Reference proteome</keyword>
<feature type="compositionally biased region" description="Polar residues" evidence="1">
    <location>
        <begin position="14"/>
        <end position="30"/>
    </location>
</feature>
<proteinExistence type="predicted"/>
<reference evidence="3" key="1">
    <citation type="journal article" date="2020" name="Mol. Plant Microbe Interact.">
        <title>Genome Sequence of the Biocontrol Agent Coniothyrium minitans strain Conio (IMI 134523).</title>
        <authorList>
            <person name="Patel D."/>
            <person name="Shittu T.A."/>
            <person name="Baroncelli R."/>
            <person name="Muthumeenakshi S."/>
            <person name="Osborne T.H."/>
            <person name="Janganan T.K."/>
            <person name="Sreenivasaprasad S."/>
        </authorList>
    </citation>
    <scope>NUCLEOTIDE SEQUENCE</scope>
    <source>
        <strain evidence="3">Conio</strain>
    </source>
</reference>
<accession>A0A9P6G7I3</accession>
<dbReference type="Gene3D" id="3.30.200.20">
    <property type="entry name" value="Phosphorylase Kinase, domain 1"/>
    <property type="match status" value="1"/>
</dbReference>
<dbReference type="GO" id="GO:0005524">
    <property type="term" value="F:ATP binding"/>
    <property type="evidence" value="ECO:0007669"/>
    <property type="project" value="InterPro"/>
</dbReference>
<evidence type="ECO:0000256" key="1">
    <source>
        <dbReference type="SAM" id="MobiDB-lite"/>
    </source>
</evidence>
<dbReference type="EMBL" id="WJXW01000015">
    <property type="protein sequence ID" value="KAF9730158.1"/>
    <property type="molecule type" value="Genomic_DNA"/>
</dbReference>
<dbReference type="PROSITE" id="PS50011">
    <property type="entry name" value="PROTEIN_KINASE_DOM"/>
    <property type="match status" value="1"/>
</dbReference>
<dbReference type="InterPro" id="IPR011009">
    <property type="entry name" value="Kinase-like_dom_sf"/>
</dbReference>
<feature type="region of interest" description="Disordered" evidence="1">
    <location>
        <begin position="14"/>
        <end position="45"/>
    </location>
</feature>
<dbReference type="SUPFAM" id="SSF56112">
    <property type="entry name" value="Protein kinase-like (PK-like)"/>
    <property type="match status" value="1"/>
</dbReference>